<name>A0A3N4V3V9_9RHOB</name>
<dbReference type="AlphaFoldDB" id="A0A3N4V3V9"/>
<reference evidence="1 2" key="1">
    <citation type="submission" date="2018-11" db="EMBL/GenBank/DDBJ databases">
        <title>Genomic Encyclopedia of Type Strains, Phase IV (KMG-IV): sequencing the most valuable type-strain genomes for metagenomic binning, comparative biology and taxonomic classification.</title>
        <authorList>
            <person name="Goeker M."/>
        </authorList>
    </citation>
    <scope>NUCLEOTIDE SEQUENCE [LARGE SCALE GENOMIC DNA]</scope>
    <source>
        <strain evidence="1 2">DSM 104731</strain>
    </source>
</reference>
<organism evidence="1 2">
    <name type="scientific">Pacificibacter maritimus</name>
    <dbReference type="NCBI Taxonomy" id="762213"/>
    <lineage>
        <taxon>Bacteria</taxon>
        <taxon>Pseudomonadati</taxon>
        <taxon>Pseudomonadota</taxon>
        <taxon>Alphaproteobacteria</taxon>
        <taxon>Rhodobacterales</taxon>
        <taxon>Roseobacteraceae</taxon>
        <taxon>Pacificibacter</taxon>
    </lineage>
</organism>
<dbReference type="Proteomes" id="UP000269689">
    <property type="component" value="Unassembled WGS sequence"/>
</dbReference>
<keyword evidence="2" id="KW-1185">Reference proteome</keyword>
<evidence type="ECO:0000313" key="1">
    <source>
        <dbReference type="EMBL" id="RPE71797.1"/>
    </source>
</evidence>
<accession>A0A3N4V3V9</accession>
<evidence type="ECO:0000313" key="2">
    <source>
        <dbReference type="Proteomes" id="UP000269689"/>
    </source>
</evidence>
<sequence>MQGLVLWYDRTRNKAIVWCDDCDKLAYASATDILIEEHQSLKVGDLVCFDLITFGDFRGCTNLRLVEEQRAPHISHDLINAAPRYQAVANS</sequence>
<comment type="caution">
    <text evidence="1">The sequence shown here is derived from an EMBL/GenBank/DDBJ whole genome shotgun (WGS) entry which is preliminary data.</text>
</comment>
<dbReference type="EMBL" id="RKQK01000001">
    <property type="protein sequence ID" value="RPE71797.1"/>
    <property type="molecule type" value="Genomic_DNA"/>
</dbReference>
<protein>
    <submittedName>
        <fullName evidence="1">Uncharacterized protein</fullName>
    </submittedName>
</protein>
<gene>
    <name evidence="1" type="ORF">EDD53_0925</name>
</gene>
<proteinExistence type="predicted"/>